<dbReference type="GO" id="GO:0006412">
    <property type="term" value="P:translation"/>
    <property type="evidence" value="ECO:0007669"/>
    <property type="project" value="InterPro"/>
</dbReference>
<dbReference type="Gene3D" id="4.10.830.10">
    <property type="entry name" value="30s Ribosomal Protein S14, Chain N"/>
    <property type="match status" value="1"/>
</dbReference>
<name>A0A6A6M7F0_HEVBR</name>
<feature type="compositionally biased region" description="Pro residues" evidence="9">
    <location>
        <begin position="421"/>
        <end position="431"/>
    </location>
</feature>
<dbReference type="GO" id="GO:1990904">
    <property type="term" value="C:ribonucleoprotein complex"/>
    <property type="evidence" value="ECO:0007669"/>
    <property type="project" value="UniProtKB-KW"/>
</dbReference>
<evidence type="ECO:0000313" key="12">
    <source>
        <dbReference type="Proteomes" id="UP000467840"/>
    </source>
</evidence>
<dbReference type="InterPro" id="IPR001209">
    <property type="entry name" value="Ribosomal_uS14"/>
</dbReference>
<dbReference type="AlphaFoldDB" id="A0A6A6M7F0"/>
<dbReference type="EMBL" id="JAAGAX010000006">
    <property type="protein sequence ID" value="KAF2309651.1"/>
    <property type="molecule type" value="Genomic_DNA"/>
</dbReference>
<evidence type="ECO:0000256" key="8">
    <source>
        <dbReference type="ARBA" id="ARBA00023274"/>
    </source>
</evidence>
<keyword evidence="12" id="KW-1185">Reference proteome</keyword>
<dbReference type="GO" id="GO:0005840">
    <property type="term" value="C:ribosome"/>
    <property type="evidence" value="ECO:0007669"/>
    <property type="project" value="UniProtKB-KW"/>
</dbReference>
<gene>
    <name evidence="11" type="ORF">GH714_004459</name>
</gene>
<evidence type="ECO:0000256" key="6">
    <source>
        <dbReference type="ARBA" id="ARBA00022989"/>
    </source>
</evidence>
<dbReference type="Pfam" id="PF04117">
    <property type="entry name" value="Mpv17_PMP22"/>
    <property type="match status" value="1"/>
</dbReference>
<evidence type="ECO:0008006" key="13">
    <source>
        <dbReference type="Google" id="ProtNLM"/>
    </source>
</evidence>
<evidence type="ECO:0000256" key="4">
    <source>
        <dbReference type="ARBA" id="ARBA00022692"/>
    </source>
</evidence>
<evidence type="ECO:0000256" key="5">
    <source>
        <dbReference type="ARBA" id="ARBA00022980"/>
    </source>
</evidence>
<dbReference type="PANTHER" id="PTHR11266:SF88">
    <property type="entry name" value="PROTEIN SYM1-LIKE"/>
    <property type="match status" value="1"/>
</dbReference>
<dbReference type="Proteomes" id="UP000467840">
    <property type="component" value="Chromosome 14"/>
</dbReference>
<evidence type="ECO:0000256" key="7">
    <source>
        <dbReference type="ARBA" id="ARBA00023136"/>
    </source>
</evidence>
<feature type="region of interest" description="Disordered" evidence="9">
    <location>
        <begin position="389"/>
        <end position="438"/>
    </location>
</feature>
<dbReference type="InterPro" id="IPR043140">
    <property type="entry name" value="Ribosomal_uS14_sf"/>
</dbReference>
<dbReference type="GO" id="GO:0016020">
    <property type="term" value="C:membrane"/>
    <property type="evidence" value="ECO:0007669"/>
    <property type="project" value="UniProtKB-SubCell"/>
</dbReference>
<organism evidence="11 12">
    <name type="scientific">Hevea brasiliensis</name>
    <name type="common">Para rubber tree</name>
    <name type="synonym">Siphonia brasiliensis</name>
    <dbReference type="NCBI Taxonomy" id="3981"/>
    <lineage>
        <taxon>Eukaryota</taxon>
        <taxon>Viridiplantae</taxon>
        <taxon>Streptophyta</taxon>
        <taxon>Embryophyta</taxon>
        <taxon>Tracheophyta</taxon>
        <taxon>Spermatophyta</taxon>
        <taxon>Magnoliopsida</taxon>
        <taxon>eudicotyledons</taxon>
        <taxon>Gunneridae</taxon>
        <taxon>Pentapetalae</taxon>
        <taxon>rosids</taxon>
        <taxon>fabids</taxon>
        <taxon>Malpighiales</taxon>
        <taxon>Euphorbiaceae</taxon>
        <taxon>Crotonoideae</taxon>
        <taxon>Micrandreae</taxon>
        <taxon>Hevea</taxon>
    </lineage>
</organism>
<proteinExistence type="inferred from homology"/>
<sequence>MEILQSRSLSSAIHQNHKPQSLSLSLYTVSLASLFHFEFEIKVGFIGWYLGKLDSRPILTKTITTSLIFAAADLTAQMLSPSSGSGSFDLIRTLRMAAYGLLILGPSQHLWFNLMSKTLPKRDVLTTLKKTFMGQAIYGPANAIVFFSYNAALQGESGDEIVARLKRDVLPTLRNGLLYWPFCDFLHTNLFQFIYRVHVAGVKKVATSSSPRSTSKWWSRLQSPHVGLPLPFIDVGLLKLHHDVRACEYEDVRVMWEMLKRNETENAKLSGRNKKRSFWDCFSWASRVCGNPHGLIRKYGLMCCRQCFRSNAKEIGFIKASGLWVSYLVVGTALMFLNFSFATTTLSISDVVFTDRSNRMIMTETNRKLKENSYNHKIDKNNDARNLTLDDYHPIDPAPSSKASIKPGPIEHGTPLNPYIPKHPPPSPAPPKKVGYLN</sequence>
<dbReference type="FunFam" id="4.10.830.10:FF:000002">
    <property type="entry name" value="40S ribosomal protein S29"/>
    <property type="match status" value="1"/>
</dbReference>
<evidence type="ECO:0000256" key="1">
    <source>
        <dbReference type="ARBA" id="ARBA00004141"/>
    </source>
</evidence>
<keyword evidence="5" id="KW-0689">Ribosomal protein</keyword>
<comment type="similarity">
    <text evidence="2">Belongs to the peroxisomal membrane protein PXMP2/4 family.</text>
</comment>
<comment type="similarity">
    <text evidence="3">Belongs to the universal ribosomal protein uS14 family.</text>
</comment>
<keyword evidence="6 10" id="KW-1133">Transmembrane helix</keyword>
<dbReference type="GO" id="GO:0003735">
    <property type="term" value="F:structural constituent of ribosome"/>
    <property type="evidence" value="ECO:0007669"/>
    <property type="project" value="InterPro"/>
</dbReference>
<dbReference type="PANTHER" id="PTHR11266">
    <property type="entry name" value="PEROXISOMAL MEMBRANE PROTEIN 2, PXMP2 MPV17"/>
    <property type="match status" value="1"/>
</dbReference>
<reference evidence="11 12" key="1">
    <citation type="journal article" date="2020" name="Mol. Plant">
        <title>The Chromosome-Based Rubber Tree Genome Provides New Insights into Spurge Genome Evolution and Rubber Biosynthesis.</title>
        <authorList>
            <person name="Liu J."/>
            <person name="Shi C."/>
            <person name="Shi C.C."/>
            <person name="Li W."/>
            <person name="Zhang Q.J."/>
            <person name="Zhang Y."/>
            <person name="Li K."/>
            <person name="Lu H.F."/>
            <person name="Shi C."/>
            <person name="Zhu S.T."/>
            <person name="Xiao Z.Y."/>
            <person name="Nan H."/>
            <person name="Yue Y."/>
            <person name="Zhu X.G."/>
            <person name="Wu Y."/>
            <person name="Hong X.N."/>
            <person name="Fan G.Y."/>
            <person name="Tong Y."/>
            <person name="Zhang D."/>
            <person name="Mao C.L."/>
            <person name="Liu Y.L."/>
            <person name="Hao S.J."/>
            <person name="Liu W.Q."/>
            <person name="Lv M.Q."/>
            <person name="Zhang H.B."/>
            <person name="Liu Y."/>
            <person name="Hu-Tang G.R."/>
            <person name="Wang J.P."/>
            <person name="Wang J.H."/>
            <person name="Sun Y.H."/>
            <person name="Ni S.B."/>
            <person name="Chen W.B."/>
            <person name="Zhang X.C."/>
            <person name="Jiao Y.N."/>
            <person name="Eichler E.E."/>
            <person name="Li G.H."/>
            <person name="Liu X."/>
            <person name="Gao L.Z."/>
        </authorList>
    </citation>
    <scope>NUCLEOTIDE SEQUENCE [LARGE SCALE GENOMIC DNA]</scope>
    <source>
        <strain evidence="12">cv. GT1</strain>
        <tissue evidence="11">Leaf</tissue>
    </source>
</reference>
<comment type="subcellular location">
    <subcellularLocation>
        <location evidence="1">Membrane</location>
        <topology evidence="1">Multi-pass membrane protein</topology>
    </subcellularLocation>
</comment>
<keyword evidence="8" id="KW-0687">Ribonucleoprotein</keyword>
<evidence type="ECO:0000256" key="9">
    <source>
        <dbReference type="SAM" id="MobiDB-lite"/>
    </source>
</evidence>
<evidence type="ECO:0000313" key="11">
    <source>
        <dbReference type="EMBL" id="KAF2309651.1"/>
    </source>
</evidence>
<dbReference type="GO" id="GO:0005737">
    <property type="term" value="C:cytoplasm"/>
    <property type="evidence" value="ECO:0007669"/>
    <property type="project" value="TreeGrafter"/>
</dbReference>
<keyword evidence="7 10" id="KW-0472">Membrane</keyword>
<comment type="caution">
    <text evidence="11">The sequence shown here is derived from an EMBL/GenBank/DDBJ whole genome shotgun (WGS) entry which is preliminary data.</text>
</comment>
<protein>
    <recommendedName>
        <fullName evidence="13">40S ribosomal protein S29</fullName>
    </recommendedName>
</protein>
<accession>A0A6A6M7F0</accession>
<evidence type="ECO:0000256" key="2">
    <source>
        <dbReference type="ARBA" id="ARBA00006824"/>
    </source>
</evidence>
<keyword evidence="4 10" id="KW-0812">Transmembrane</keyword>
<dbReference type="Pfam" id="PF00253">
    <property type="entry name" value="Ribosomal_S14"/>
    <property type="match status" value="1"/>
</dbReference>
<dbReference type="InterPro" id="IPR007248">
    <property type="entry name" value="Mpv17_PMP22"/>
</dbReference>
<evidence type="ECO:0000256" key="10">
    <source>
        <dbReference type="SAM" id="Phobius"/>
    </source>
</evidence>
<feature type="transmembrane region" description="Helical" evidence="10">
    <location>
        <begin position="323"/>
        <end position="341"/>
    </location>
</feature>
<evidence type="ECO:0000256" key="3">
    <source>
        <dbReference type="ARBA" id="ARBA00009083"/>
    </source>
</evidence>